<gene>
    <name evidence="1" type="ORF">L915_18692</name>
    <name evidence="2" type="ORF">L916_20577</name>
</gene>
<dbReference type="Proteomes" id="UP000053236">
    <property type="component" value="Unassembled WGS sequence"/>
</dbReference>
<dbReference type="EMBL" id="KI689032">
    <property type="protein sequence ID" value="ETK74525.1"/>
    <property type="molecule type" value="Genomic_DNA"/>
</dbReference>
<reference evidence="2" key="2">
    <citation type="submission" date="2013-11" db="EMBL/GenBank/DDBJ databases">
        <title>The Genome Sequence of Phytophthora parasitica CJ05E6.</title>
        <authorList>
            <consortium name="The Broad Institute Genomics Platform"/>
            <person name="Russ C."/>
            <person name="Tyler B."/>
            <person name="Panabieres F."/>
            <person name="Shan W."/>
            <person name="Tripathy S."/>
            <person name="Grunwald N."/>
            <person name="Machado M."/>
            <person name="Johnson C.S."/>
            <person name="Arredondo F."/>
            <person name="Hong C."/>
            <person name="Coffey M."/>
            <person name="Young S.K."/>
            <person name="Zeng Q."/>
            <person name="Gargeya S."/>
            <person name="Fitzgerald M."/>
            <person name="Abouelleil A."/>
            <person name="Alvarado L."/>
            <person name="Chapman S.B."/>
            <person name="Gainer-Dewar J."/>
            <person name="Goldberg J."/>
            <person name="Griggs A."/>
            <person name="Gujja S."/>
            <person name="Hansen M."/>
            <person name="Howarth C."/>
            <person name="Imamovic A."/>
            <person name="Ireland A."/>
            <person name="Larimer J."/>
            <person name="McCowan C."/>
            <person name="Murphy C."/>
            <person name="Pearson M."/>
            <person name="Poon T.W."/>
            <person name="Priest M."/>
            <person name="Roberts A."/>
            <person name="Saif S."/>
            <person name="Shea T."/>
            <person name="Sykes S."/>
            <person name="Wortman J."/>
            <person name="Nusbaum C."/>
            <person name="Birren B."/>
        </authorList>
    </citation>
    <scope>NUCLEOTIDE SEQUENCE [LARGE SCALE GENOMIC DNA]</scope>
    <source>
        <strain evidence="2">CJ05E6</strain>
    </source>
</reference>
<reference evidence="1" key="1">
    <citation type="submission" date="2013-11" db="EMBL/GenBank/DDBJ databases">
        <title>The Genome Sequence of Phytophthora parasitica CJ02B3.</title>
        <authorList>
            <consortium name="The Broad Institute Genomics Platform"/>
            <person name="Russ C."/>
            <person name="Tyler B."/>
            <person name="Panabieres F."/>
            <person name="Shan W."/>
            <person name="Tripathy S."/>
            <person name="Grunwald N."/>
            <person name="Machado M."/>
            <person name="Johnson C.S."/>
            <person name="Arredondo F."/>
            <person name="Hong C."/>
            <person name="Coffey M."/>
            <person name="Young S.K."/>
            <person name="Zeng Q."/>
            <person name="Gargeya S."/>
            <person name="Fitzgerald M."/>
            <person name="Abouelleil A."/>
            <person name="Alvarado L."/>
            <person name="Chapman S.B."/>
            <person name="Gainer-Dewar J."/>
            <person name="Goldberg J."/>
            <person name="Griggs A."/>
            <person name="Gujja S."/>
            <person name="Hansen M."/>
            <person name="Howarth C."/>
            <person name="Imamovic A."/>
            <person name="Ireland A."/>
            <person name="Larimer J."/>
            <person name="McCowan C."/>
            <person name="Murphy C."/>
            <person name="Pearson M."/>
            <person name="Poon T.W."/>
            <person name="Priest M."/>
            <person name="Roberts A."/>
            <person name="Saif S."/>
            <person name="Shea T."/>
            <person name="Sykes S."/>
            <person name="Wortman J."/>
            <person name="Nusbaum C."/>
            <person name="Birren B."/>
        </authorList>
    </citation>
    <scope>NUCLEOTIDE SEQUENCE [LARGE SCALE GENOMIC DNA]</scope>
    <source>
        <strain evidence="1">CJ02B3</strain>
    </source>
</reference>
<proteinExistence type="predicted"/>
<sequence>MGRSFQVLTTEDLDNVLAAIKYEASQSKFPYVLVGGVEIGDRPYQNDYLLKHVHCALIYANRVSKSSILKNLNVKQGLYYYLVPRKGDPLYSGCRDHHVKPQGKVNSEYVLFEQGMLP</sequence>
<dbReference type="AlphaFoldDB" id="W2HWP7"/>
<evidence type="ECO:0000313" key="2">
    <source>
        <dbReference type="EMBL" id="ETL25597.1"/>
    </source>
</evidence>
<name>W2HWP7_PHYNI</name>
<protein>
    <submittedName>
        <fullName evidence="2">Uncharacterized protein</fullName>
    </submittedName>
</protein>
<dbReference type="Proteomes" id="UP000053864">
    <property type="component" value="Unassembled WGS sequence"/>
</dbReference>
<dbReference type="VEuPathDB" id="FungiDB:PPTG_24378"/>
<dbReference type="EMBL" id="KI676457">
    <property type="protein sequence ID" value="ETL25597.1"/>
    <property type="molecule type" value="Genomic_DNA"/>
</dbReference>
<evidence type="ECO:0000313" key="1">
    <source>
        <dbReference type="EMBL" id="ETK74525.1"/>
    </source>
</evidence>
<accession>W2HWP7</accession>
<organism evidence="2">
    <name type="scientific">Phytophthora nicotianae</name>
    <name type="common">Potato buckeye rot agent</name>
    <name type="synonym">Phytophthora parasitica</name>
    <dbReference type="NCBI Taxonomy" id="4792"/>
    <lineage>
        <taxon>Eukaryota</taxon>
        <taxon>Sar</taxon>
        <taxon>Stramenopiles</taxon>
        <taxon>Oomycota</taxon>
        <taxon>Peronosporomycetes</taxon>
        <taxon>Peronosporales</taxon>
        <taxon>Peronosporaceae</taxon>
        <taxon>Phytophthora</taxon>
    </lineage>
</organism>